<gene>
    <name evidence="1" type="ORF">E3U43_019350</name>
</gene>
<evidence type="ECO:0000313" key="2">
    <source>
        <dbReference type="Proteomes" id="UP000793456"/>
    </source>
</evidence>
<dbReference type="Proteomes" id="UP000793456">
    <property type="component" value="Chromosome XIV"/>
</dbReference>
<comment type="caution">
    <text evidence="1">The sequence shown here is derived from an EMBL/GenBank/DDBJ whole genome shotgun (WGS) entry which is preliminary data.</text>
</comment>
<reference evidence="1" key="1">
    <citation type="submission" date="2018-11" db="EMBL/GenBank/DDBJ databases">
        <title>The sequence and de novo assembly of Larimichthys crocea genome using PacBio and Hi-C technologies.</title>
        <authorList>
            <person name="Xu P."/>
            <person name="Chen B."/>
            <person name="Zhou Z."/>
            <person name="Ke Q."/>
            <person name="Wu Y."/>
            <person name="Bai H."/>
            <person name="Pu F."/>
        </authorList>
    </citation>
    <scope>NUCLEOTIDE SEQUENCE</scope>
    <source>
        <tissue evidence="1">Muscle</tissue>
    </source>
</reference>
<evidence type="ECO:0000313" key="1">
    <source>
        <dbReference type="EMBL" id="TMS10357.1"/>
    </source>
</evidence>
<proteinExistence type="predicted"/>
<dbReference type="EMBL" id="CM011687">
    <property type="protein sequence ID" value="TMS10357.1"/>
    <property type="molecule type" value="Genomic_DNA"/>
</dbReference>
<sequence>MYSARYEYDGHNGRNERLDFLTNKEKTPSKRKTGILIGVLVGFLILAAIAAFLIWFFAFKDADSEATLSKQLSPSTQVFSGHVKLVDVPYHQSLEDTESSQFEDLANKLETALGKNYKNEPFLAKFYTKSVVTAFSEGVIAYYWSQFDIPVEDLEIVPEFAEERMLEALENGFKQQQFKISDVSGSFTDPRMARNPRANECFYRLEAEEKAYTFSSPGYPVAYPPRSRCQWQIRASENNVISVTFTSFHIEDDCSDDFVSIFDSLSPDDSQAITEKCGHRPPSNPLEVVSSGNIMLINMITDNVVQRPGFQAQYKAIPKAQAKTCGGVLTTDKGVFTSPLHPSFYPPAVDCKWTIEVPAGKKVQVKFTMFRMKEPGVDVRVCNKDYVEVMGTKYCGEVSSLALTSTTNILDVIFHSDESYTDKGFRAEYTTYDPQNPCPMKFACNSGICISKELQCDGWNDCGDMSDEMKCHCWEGSVCLRQWPMQTKILGV</sequence>
<name>A0ACD3QSR8_LARCR</name>
<protein>
    <submittedName>
        <fullName evidence="1">Uncharacterized protein</fullName>
    </submittedName>
</protein>
<accession>A0ACD3QSR8</accession>
<keyword evidence="2" id="KW-1185">Reference proteome</keyword>
<organism evidence="1 2">
    <name type="scientific">Larimichthys crocea</name>
    <name type="common">Large yellow croaker</name>
    <name type="synonym">Pseudosciaena crocea</name>
    <dbReference type="NCBI Taxonomy" id="215358"/>
    <lineage>
        <taxon>Eukaryota</taxon>
        <taxon>Metazoa</taxon>
        <taxon>Chordata</taxon>
        <taxon>Craniata</taxon>
        <taxon>Vertebrata</taxon>
        <taxon>Euteleostomi</taxon>
        <taxon>Actinopterygii</taxon>
        <taxon>Neopterygii</taxon>
        <taxon>Teleostei</taxon>
        <taxon>Neoteleostei</taxon>
        <taxon>Acanthomorphata</taxon>
        <taxon>Eupercaria</taxon>
        <taxon>Sciaenidae</taxon>
        <taxon>Larimichthys</taxon>
    </lineage>
</organism>